<name>A0ABU6V686_9FABA</name>
<sequence length="125" mass="13468">MVGPDRTVRPRALLSRPHDKAVESRVNDDRAPARSPLRARTVASSCGPESGPFFKPNSMTRPLGAGTFVRCSLESPLSLADGVWNVLKEVSQGATKIPSMRLRSFCSGSERKSLFLIGLVAVESS</sequence>
<evidence type="ECO:0000256" key="1">
    <source>
        <dbReference type="SAM" id="MobiDB-lite"/>
    </source>
</evidence>
<organism evidence="2 3">
    <name type="scientific">Stylosanthes scabra</name>
    <dbReference type="NCBI Taxonomy" id="79078"/>
    <lineage>
        <taxon>Eukaryota</taxon>
        <taxon>Viridiplantae</taxon>
        <taxon>Streptophyta</taxon>
        <taxon>Embryophyta</taxon>
        <taxon>Tracheophyta</taxon>
        <taxon>Spermatophyta</taxon>
        <taxon>Magnoliopsida</taxon>
        <taxon>eudicotyledons</taxon>
        <taxon>Gunneridae</taxon>
        <taxon>Pentapetalae</taxon>
        <taxon>rosids</taxon>
        <taxon>fabids</taxon>
        <taxon>Fabales</taxon>
        <taxon>Fabaceae</taxon>
        <taxon>Papilionoideae</taxon>
        <taxon>50 kb inversion clade</taxon>
        <taxon>dalbergioids sensu lato</taxon>
        <taxon>Dalbergieae</taxon>
        <taxon>Pterocarpus clade</taxon>
        <taxon>Stylosanthes</taxon>
    </lineage>
</organism>
<accession>A0ABU6V686</accession>
<evidence type="ECO:0000313" key="3">
    <source>
        <dbReference type="Proteomes" id="UP001341840"/>
    </source>
</evidence>
<protein>
    <submittedName>
        <fullName evidence="2">Uncharacterized protein</fullName>
    </submittedName>
</protein>
<proteinExistence type="predicted"/>
<gene>
    <name evidence="2" type="ORF">PIB30_016204</name>
</gene>
<dbReference type="EMBL" id="JASCZI010151080">
    <property type="protein sequence ID" value="MED6168919.1"/>
    <property type="molecule type" value="Genomic_DNA"/>
</dbReference>
<evidence type="ECO:0000313" key="2">
    <source>
        <dbReference type="EMBL" id="MED6168919.1"/>
    </source>
</evidence>
<comment type="caution">
    <text evidence="2">The sequence shown here is derived from an EMBL/GenBank/DDBJ whole genome shotgun (WGS) entry which is preliminary data.</text>
</comment>
<reference evidence="2 3" key="1">
    <citation type="journal article" date="2023" name="Plants (Basel)">
        <title>Bridging the Gap: Combining Genomics and Transcriptomics Approaches to Understand Stylosanthes scabra, an Orphan Legume from the Brazilian Caatinga.</title>
        <authorList>
            <person name="Ferreira-Neto J.R.C."/>
            <person name="da Silva M.D."/>
            <person name="Binneck E."/>
            <person name="de Melo N.F."/>
            <person name="da Silva R.H."/>
            <person name="de Melo A.L.T.M."/>
            <person name="Pandolfi V."/>
            <person name="Bustamante F.O."/>
            <person name="Brasileiro-Vidal A.C."/>
            <person name="Benko-Iseppon A.M."/>
        </authorList>
    </citation>
    <scope>NUCLEOTIDE SEQUENCE [LARGE SCALE GENOMIC DNA]</scope>
    <source>
        <tissue evidence="2">Leaves</tissue>
    </source>
</reference>
<feature type="compositionally biased region" description="Basic and acidic residues" evidence="1">
    <location>
        <begin position="16"/>
        <end position="32"/>
    </location>
</feature>
<dbReference type="Proteomes" id="UP001341840">
    <property type="component" value="Unassembled WGS sequence"/>
</dbReference>
<keyword evidence="3" id="KW-1185">Reference proteome</keyword>
<feature type="region of interest" description="Disordered" evidence="1">
    <location>
        <begin position="1"/>
        <end position="54"/>
    </location>
</feature>